<dbReference type="PANTHER" id="PTHR38454">
    <property type="entry name" value="INTEGRAL MEMBRANE PROTEIN-RELATED"/>
    <property type="match status" value="1"/>
</dbReference>
<dbReference type="Pfam" id="PF09586">
    <property type="entry name" value="YfhO"/>
    <property type="match status" value="1"/>
</dbReference>
<keyword evidence="1" id="KW-0812">Transmembrane</keyword>
<dbReference type="Proteomes" id="UP000285961">
    <property type="component" value="Unassembled WGS sequence"/>
</dbReference>
<protein>
    <recommendedName>
        <fullName evidence="4">YfhO family protein</fullName>
    </recommendedName>
</protein>
<feature type="transmembrane region" description="Helical" evidence="1">
    <location>
        <begin position="561"/>
        <end position="580"/>
    </location>
</feature>
<organism evidence="2 3">
    <name type="scientific">Candidatus Abyssobacteria bacterium SURF_17</name>
    <dbReference type="NCBI Taxonomy" id="2093361"/>
    <lineage>
        <taxon>Bacteria</taxon>
        <taxon>Pseudomonadati</taxon>
        <taxon>Candidatus Hydrogenedentota</taxon>
        <taxon>Candidatus Abyssobacteria</taxon>
    </lineage>
</organism>
<feature type="transmembrane region" description="Helical" evidence="1">
    <location>
        <begin position="460"/>
        <end position="478"/>
    </location>
</feature>
<gene>
    <name evidence="2" type="ORF">C4532_10485</name>
</gene>
<dbReference type="AlphaFoldDB" id="A0A419EXQ9"/>
<name>A0A419EXQ9_9BACT</name>
<feature type="transmembrane region" description="Helical" evidence="1">
    <location>
        <begin position="108"/>
        <end position="127"/>
    </location>
</feature>
<feature type="transmembrane region" description="Helical" evidence="1">
    <location>
        <begin position="331"/>
        <end position="354"/>
    </location>
</feature>
<sequence length="898" mass="102210">MESEHFNQPGPRYARRQSAPFQKGGTVRIMLGRLRSAMTCRLCALGFLSCRGNSGLNLVLLKTLTRGRNLGNLYPSLKRSVVFWLDHSDSLTGIPRKHSLVRSFLKSVFPYLLSFVAFLLVVTIYWHHNVIETARFPSHFTSFDAYHLYLPFYTYTAESLASLDIPLWNPYQMCGMSYIGVLQGAVFYPPVYLFALVSPPKAYSIYLMLHIAVGGFFVLLLCRTLGISWLSSWAGALTFMLCSNTVEKIFGPAFLANSIYLPLMFLFVLKIFETGRMKWALALTMASVLPLLAGWVQALVYSFYALALFSAAIMMRQLWSKSTEPLFLRRGLLLILWSVILFLLLTSIQTLPVIETGRLATRSFGKLSEEMLTIDNSAMYDLFRLVYDTFNSKGDLLPFHLYVGAVPLILSVFALWNSRLRFFAVFFWGLAIGAMILSTGPQTPLFTAWLYLPFTRMFRAPFRILFLHAVSLSVLCSIGLDRLLQCVTANEAKGRRRMVSYLALGGIVVCVLLLYVWPASDAAAPSVMKVVYAASRWRIYLLLFSLLILLSAGIPKPARAGRYLVGFGCIGLIAVDLFRANHNLFFLPEKNPRIYEEHSHIVEMLKSLTNRSHSRVFIAADNVDYSYCIKLGQLSKLFLINDYENMNPMRYNRFCNYMFGKNDDRSRDFFWGWFNLDDKLVHPGFFNLMSAEYLWFSKEYLENNSKSAMTNYLMLKEFCDPIYEDNENAVFFNPRALPRAYIVGESRFVSDEEEILRILSSAEFVPDREVIISDSAHQRGRAGETPASTASEATIHSLKPEEIRIHVRLDGDGFLVLTDQDFPGWEATIDDVPTTILRANYLFRCVPLTPGEHEVVFRYRPRSFRLGVALSFLGLILLVGSFIAGILRHRMEGSHTKE</sequence>
<comment type="caution">
    <text evidence="2">The sequence shown here is derived from an EMBL/GenBank/DDBJ whole genome shotgun (WGS) entry which is preliminary data.</text>
</comment>
<dbReference type="EMBL" id="QZKI01000079">
    <property type="protein sequence ID" value="RJP69699.1"/>
    <property type="molecule type" value="Genomic_DNA"/>
</dbReference>
<accession>A0A419EXQ9</accession>
<feature type="transmembrane region" description="Helical" evidence="1">
    <location>
        <begin position="537"/>
        <end position="554"/>
    </location>
</feature>
<evidence type="ECO:0000313" key="3">
    <source>
        <dbReference type="Proteomes" id="UP000285961"/>
    </source>
</evidence>
<feature type="transmembrane region" description="Helical" evidence="1">
    <location>
        <begin position="399"/>
        <end position="416"/>
    </location>
</feature>
<feature type="transmembrane region" description="Helical" evidence="1">
    <location>
        <begin position="866"/>
        <end position="887"/>
    </location>
</feature>
<feature type="transmembrane region" description="Helical" evidence="1">
    <location>
        <begin position="499"/>
        <end position="517"/>
    </location>
</feature>
<reference evidence="2 3" key="1">
    <citation type="journal article" date="2017" name="ISME J.">
        <title>Energy and carbon metabolisms in a deep terrestrial subsurface fluid microbial community.</title>
        <authorList>
            <person name="Momper L."/>
            <person name="Jungbluth S.P."/>
            <person name="Lee M.D."/>
            <person name="Amend J.P."/>
        </authorList>
    </citation>
    <scope>NUCLEOTIDE SEQUENCE [LARGE SCALE GENOMIC DNA]</scope>
    <source>
        <strain evidence="2">SURF_17</strain>
    </source>
</reference>
<feature type="transmembrane region" description="Helical" evidence="1">
    <location>
        <begin position="249"/>
        <end position="272"/>
    </location>
</feature>
<feature type="transmembrane region" description="Helical" evidence="1">
    <location>
        <begin position="302"/>
        <end position="319"/>
    </location>
</feature>
<keyword evidence="1" id="KW-1133">Transmembrane helix</keyword>
<dbReference type="InterPro" id="IPR018580">
    <property type="entry name" value="Uncharacterised_YfhO"/>
</dbReference>
<feature type="transmembrane region" description="Helical" evidence="1">
    <location>
        <begin position="207"/>
        <end position="229"/>
    </location>
</feature>
<proteinExistence type="predicted"/>
<dbReference type="PANTHER" id="PTHR38454:SF1">
    <property type="entry name" value="INTEGRAL MEMBRANE PROTEIN"/>
    <property type="match status" value="1"/>
</dbReference>
<evidence type="ECO:0008006" key="4">
    <source>
        <dbReference type="Google" id="ProtNLM"/>
    </source>
</evidence>
<evidence type="ECO:0000313" key="2">
    <source>
        <dbReference type="EMBL" id="RJP69699.1"/>
    </source>
</evidence>
<keyword evidence="1" id="KW-0472">Membrane</keyword>
<feature type="transmembrane region" description="Helical" evidence="1">
    <location>
        <begin position="176"/>
        <end position="195"/>
    </location>
</feature>
<evidence type="ECO:0000256" key="1">
    <source>
        <dbReference type="SAM" id="Phobius"/>
    </source>
</evidence>
<feature type="transmembrane region" description="Helical" evidence="1">
    <location>
        <begin position="423"/>
        <end position="440"/>
    </location>
</feature>